<evidence type="ECO:0000256" key="1">
    <source>
        <dbReference type="SAM" id="Phobius"/>
    </source>
</evidence>
<evidence type="ECO:0000313" key="3">
    <source>
        <dbReference type="Proteomes" id="UP000281899"/>
    </source>
</evidence>
<dbReference type="EMBL" id="RJTW01000013">
    <property type="protein sequence ID" value="ROH86085.1"/>
    <property type="molecule type" value="Genomic_DNA"/>
</dbReference>
<keyword evidence="1" id="KW-1133">Transmembrane helix</keyword>
<keyword evidence="1" id="KW-0812">Transmembrane</keyword>
<accession>A0ABX9WZM7</accession>
<feature type="transmembrane region" description="Helical" evidence="1">
    <location>
        <begin position="6"/>
        <end position="28"/>
    </location>
</feature>
<keyword evidence="1" id="KW-0472">Membrane</keyword>
<organism evidence="2 3">
    <name type="scientific">Chryseobacterium cucumeris</name>
    <dbReference type="NCBI Taxonomy" id="1813611"/>
    <lineage>
        <taxon>Bacteria</taxon>
        <taxon>Pseudomonadati</taxon>
        <taxon>Bacteroidota</taxon>
        <taxon>Flavobacteriia</taxon>
        <taxon>Flavobacteriales</taxon>
        <taxon>Weeksellaceae</taxon>
        <taxon>Chryseobacterium group</taxon>
        <taxon>Chryseobacterium</taxon>
    </lineage>
</organism>
<dbReference type="RefSeq" id="WP_123280025.1">
    <property type="nucleotide sequence ID" value="NZ_JAKYXD010000001.1"/>
</dbReference>
<name>A0ABX9WZM7_9FLAO</name>
<gene>
    <name evidence="2" type="ORF">EGI15_23010</name>
</gene>
<protein>
    <submittedName>
        <fullName evidence="2">Uncharacterized protein</fullName>
    </submittedName>
</protein>
<proteinExistence type="predicted"/>
<feature type="transmembrane region" description="Helical" evidence="1">
    <location>
        <begin position="40"/>
        <end position="60"/>
    </location>
</feature>
<dbReference type="GeneID" id="301715551"/>
<keyword evidence="3" id="KW-1185">Reference proteome</keyword>
<comment type="caution">
    <text evidence="2">The sequence shown here is derived from an EMBL/GenBank/DDBJ whole genome shotgun (WGS) entry which is preliminary data.</text>
</comment>
<sequence>MLESLLFILLLSVSALFIVIALIVMLIAVIRKSSALKKTALKISIIPILCWVLIAIWYLITLPSIRKSEMENFAGTYILNSSDNGSLKKSKSRIDGFKLILSDDGTYLFDGHEKIGLQKHGTWKTDGTDGLFEFYNENGNLSQWATPYGNDNNYSLSIEYQKGQDSKTILFVKIKSE</sequence>
<reference evidence="2 3" key="1">
    <citation type="submission" date="2018-11" db="EMBL/GenBank/DDBJ databases">
        <title>Proposal to divide the Flavobacteriaceae and reorganize its genera based on Amino Acid Identity values calculated from whole genome sequences.</title>
        <authorList>
            <person name="Nicholson A.C."/>
            <person name="Gulvik C.A."/>
            <person name="Whitney A.M."/>
            <person name="Humrighouse B.W."/>
            <person name="Bell M."/>
            <person name="Holmes B."/>
            <person name="Steigerwalt A."/>
            <person name="Villarma A."/>
            <person name="Sheth M."/>
            <person name="Batra D."/>
            <person name="Pryor J."/>
            <person name="Bernardet J.-F."/>
            <person name="Hugo C."/>
            <person name="Kampfer P."/>
            <person name="Newman J."/>
            <person name="Mcquiston J.R."/>
        </authorList>
    </citation>
    <scope>NUCLEOTIDE SEQUENCE [LARGE SCALE GENOMIC DNA]</scope>
    <source>
        <strain evidence="2 3">G0235</strain>
    </source>
</reference>
<evidence type="ECO:0000313" key="2">
    <source>
        <dbReference type="EMBL" id="ROH86085.1"/>
    </source>
</evidence>
<dbReference type="Proteomes" id="UP000281899">
    <property type="component" value="Unassembled WGS sequence"/>
</dbReference>